<evidence type="ECO:0000256" key="2">
    <source>
        <dbReference type="ARBA" id="ARBA00006966"/>
    </source>
</evidence>
<dbReference type="InterPro" id="IPR015422">
    <property type="entry name" value="PyrdxlP-dep_Trfase_small"/>
</dbReference>
<protein>
    <recommendedName>
        <fullName evidence="11">Low specificity L-threonine aldolase</fullName>
        <ecNumber evidence="10">4.1.2.48</ecNumber>
    </recommendedName>
</protein>
<dbReference type="NCBIfam" id="NF007825">
    <property type="entry name" value="PRK10534.1"/>
    <property type="match status" value="1"/>
</dbReference>
<dbReference type="Proteomes" id="UP000254340">
    <property type="component" value="Unassembled WGS sequence"/>
</dbReference>
<evidence type="ECO:0000259" key="13">
    <source>
        <dbReference type="Pfam" id="PF02775"/>
    </source>
</evidence>
<dbReference type="PANTHER" id="PTHR48097:SF9">
    <property type="entry name" value="L-THREONINE ALDOLASE"/>
    <property type="match status" value="1"/>
</dbReference>
<dbReference type="CDD" id="cd02014">
    <property type="entry name" value="TPP_POX"/>
    <property type="match status" value="1"/>
</dbReference>
<dbReference type="Pfam" id="PF01212">
    <property type="entry name" value="Beta_elim_lyase"/>
    <property type="match status" value="1"/>
</dbReference>
<feature type="domain" description="Thiamine pyrophosphate enzyme TPP-binding" evidence="13">
    <location>
        <begin position="2"/>
        <end position="133"/>
    </location>
</feature>
<dbReference type="InterPro" id="IPR001597">
    <property type="entry name" value="ArAA_b-elim_lyase/Thr_aldolase"/>
</dbReference>
<dbReference type="GO" id="GO:0005829">
    <property type="term" value="C:cytosol"/>
    <property type="evidence" value="ECO:0007669"/>
    <property type="project" value="TreeGrafter"/>
</dbReference>
<comment type="cofactor">
    <cofactor evidence="1">
        <name>pyridoxal 5'-phosphate</name>
        <dbReference type="ChEBI" id="CHEBI:597326"/>
    </cofactor>
</comment>
<dbReference type="GO" id="GO:0000287">
    <property type="term" value="F:magnesium ion binding"/>
    <property type="evidence" value="ECO:0007669"/>
    <property type="project" value="InterPro"/>
</dbReference>
<dbReference type="GO" id="GO:0030976">
    <property type="term" value="F:thiamine pyrophosphate binding"/>
    <property type="evidence" value="ECO:0007669"/>
    <property type="project" value="InterPro"/>
</dbReference>
<comment type="function">
    <text evidence="9">Catalyzes the cleavage of L-allo-threonine and L-threonine to glycine and acetaldehyde. L-threo-phenylserine and L-erythro-phenylserine are also good substrates.</text>
</comment>
<evidence type="ECO:0000256" key="5">
    <source>
        <dbReference type="ARBA" id="ARBA00023052"/>
    </source>
</evidence>
<dbReference type="InterPro" id="IPR000399">
    <property type="entry name" value="TPP-bd_CS"/>
</dbReference>
<evidence type="ECO:0000256" key="10">
    <source>
        <dbReference type="ARBA" id="ARBA00066573"/>
    </source>
</evidence>
<dbReference type="SUPFAM" id="SSF53383">
    <property type="entry name" value="PLP-dependent transferases"/>
    <property type="match status" value="1"/>
</dbReference>
<evidence type="ECO:0000256" key="8">
    <source>
        <dbReference type="ARBA" id="ARBA00050939"/>
    </source>
</evidence>
<evidence type="ECO:0000256" key="6">
    <source>
        <dbReference type="ARBA" id="ARBA00023239"/>
    </source>
</evidence>
<dbReference type="SUPFAM" id="SSF52518">
    <property type="entry name" value="Thiamin diphosphate-binding fold (THDP-binding)"/>
    <property type="match status" value="1"/>
</dbReference>
<comment type="catalytic activity">
    <reaction evidence="7">
        <text>L-threonine = acetaldehyde + glycine</text>
        <dbReference type="Rhea" id="RHEA:19625"/>
        <dbReference type="ChEBI" id="CHEBI:15343"/>
        <dbReference type="ChEBI" id="CHEBI:57305"/>
        <dbReference type="ChEBI" id="CHEBI:57926"/>
        <dbReference type="EC" id="4.1.2.48"/>
    </reaction>
</comment>
<comment type="catalytic activity">
    <reaction evidence="8">
        <text>L-allo-threonine = acetaldehyde + glycine</text>
        <dbReference type="Rhea" id="RHEA:26209"/>
        <dbReference type="ChEBI" id="CHEBI:15343"/>
        <dbReference type="ChEBI" id="CHEBI:57305"/>
        <dbReference type="ChEBI" id="CHEBI:58585"/>
        <dbReference type="EC" id="4.1.2.48"/>
    </reaction>
</comment>
<dbReference type="Pfam" id="PF02775">
    <property type="entry name" value="TPP_enzyme_C"/>
    <property type="match status" value="1"/>
</dbReference>
<evidence type="ECO:0000256" key="3">
    <source>
        <dbReference type="ARBA" id="ARBA00011881"/>
    </source>
</evidence>
<dbReference type="InterPro" id="IPR015424">
    <property type="entry name" value="PyrdxlP-dep_Trfase"/>
</dbReference>
<dbReference type="InterPro" id="IPR029061">
    <property type="entry name" value="THDP-binding"/>
</dbReference>
<feature type="domain" description="Aromatic amino acid beta-eliminating lyase/threonine aldolase" evidence="12">
    <location>
        <begin position="197"/>
        <end position="476"/>
    </location>
</feature>
<evidence type="ECO:0000313" key="14">
    <source>
        <dbReference type="EMBL" id="STT85387.1"/>
    </source>
</evidence>
<comment type="similarity">
    <text evidence="2">Belongs to the threonine aldolase family.</text>
</comment>
<dbReference type="Gene3D" id="3.40.50.970">
    <property type="match status" value="1"/>
</dbReference>
<keyword evidence="5" id="KW-0786">Thiamine pyrophosphate</keyword>
<keyword evidence="4" id="KW-0663">Pyridoxal phosphate</keyword>
<evidence type="ECO:0000256" key="4">
    <source>
        <dbReference type="ARBA" id="ARBA00022898"/>
    </source>
</evidence>
<proteinExistence type="inferred from homology"/>
<dbReference type="PROSITE" id="PS00187">
    <property type="entry name" value="TPP_ENZYMES"/>
    <property type="match status" value="1"/>
</dbReference>
<evidence type="ECO:0000256" key="1">
    <source>
        <dbReference type="ARBA" id="ARBA00001933"/>
    </source>
</evidence>
<keyword evidence="6 14" id="KW-0456">Lyase</keyword>
<sequence>MNGKRRLLGSFNHGSMANAMPQAIGAKATAPERQVVAMCGDGGFSMLMGDFLSLAQMKLPVKIVIFNNSVLGFVAMEMKAGGYLTDGTELHDTNFARIAEACGIKGIRVEKASEVDEALQTAFRTDGPVLVDVVVAKEELAIPPQIKLEQAKGFSLYMLRAIISGRGDEVIELAKNQLAQVKQKQYVEPDQGKAVIDLRSDTVTRPGRAMLEAMMAAPVGDDVYGDDPTVNELQRYAADLAGKEAALFLPTGTQANLVGLLSHCQRGEEYIVGQGAHNYLYEAGGAAVLGSIQPQPIDAAADGSLPLDKVAAKIKPDDIHFAPTRLLSLENTHNGKVLPRDYLQEAWAFTRQRNLALHVDGARIFNAVVAYGCELRDIAQYCDSFTICLSKGLGAPVGSLLLGSEAYIRRAVRWRKMVGGGMRQAGILAAAGLYALKNNVQRLQEDHDNAAWMAEQLRAIGAEVTRHDTNMLFVRVGEEQAPALGKFMQAQGVLINASPVVRLVTHLDVNRQQLSEVVAHWQAFLQR</sequence>
<gene>
    <name evidence="14" type="primary">ltaE</name>
    <name evidence="14" type="ORF">NCTC5047_06471</name>
</gene>
<evidence type="ECO:0000256" key="9">
    <source>
        <dbReference type="ARBA" id="ARBA00057833"/>
    </source>
</evidence>
<dbReference type="InterPro" id="IPR011766">
    <property type="entry name" value="TPP_enzyme_TPP-bd"/>
</dbReference>
<dbReference type="EC" id="4.1.2.48" evidence="10"/>
<evidence type="ECO:0000256" key="7">
    <source>
        <dbReference type="ARBA" id="ARBA00050410"/>
    </source>
</evidence>
<comment type="subunit">
    <text evidence="3">Homotetramer.</text>
</comment>
<dbReference type="AlphaFoldDB" id="A0A377XQ58"/>
<dbReference type="EMBL" id="UGLH01000006">
    <property type="protein sequence ID" value="STT85387.1"/>
    <property type="molecule type" value="Genomic_DNA"/>
</dbReference>
<dbReference type="FunFam" id="3.90.1150.10:FF:000044">
    <property type="entry name" value="Low-specificity L-threonine aldolase"/>
    <property type="match status" value="1"/>
</dbReference>
<dbReference type="GO" id="GO:0006567">
    <property type="term" value="P:L-threonine catabolic process"/>
    <property type="evidence" value="ECO:0007669"/>
    <property type="project" value="TreeGrafter"/>
</dbReference>
<dbReference type="InterPro" id="IPR023603">
    <property type="entry name" value="Low_specificity_L-TA-like"/>
</dbReference>
<name>A0A377XQ58_KLEPN</name>
<dbReference type="InterPro" id="IPR015421">
    <property type="entry name" value="PyrdxlP-dep_Trfase_major"/>
</dbReference>
<accession>A0A377XQ58</accession>
<dbReference type="PANTHER" id="PTHR48097">
    <property type="entry name" value="L-THREONINE ALDOLASE-RELATED"/>
    <property type="match status" value="1"/>
</dbReference>
<dbReference type="GO" id="GO:0008732">
    <property type="term" value="F:L-allo-threonine aldolase activity"/>
    <property type="evidence" value="ECO:0007669"/>
    <property type="project" value="TreeGrafter"/>
</dbReference>
<dbReference type="CDD" id="cd06502">
    <property type="entry name" value="TA_like"/>
    <property type="match status" value="1"/>
</dbReference>
<dbReference type="NCBIfam" id="NF041359">
    <property type="entry name" value="GntG_guanitoxin"/>
    <property type="match status" value="1"/>
</dbReference>
<organism evidence="14 15">
    <name type="scientific">Klebsiella pneumoniae</name>
    <dbReference type="NCBI Taxonomy" id="573"/>
    <lineage>
        <taxon>Bacteria</taxon>
        <taxon>Pseudomonadati</taxon>
        <taxon>Pseudomonadota</taxon>
        <taxon>Gammaproteobacteria</taxon>
        <taxon>Enterobacterales</taxon>
        <taxon>Enterobacteriaceae</taxon>
        <taxon>Klebsiella/Raoultella group</taxon>
        <taxon>Klebsiella</taxon>
        <taxon>Klebsiella pneumoniae complex</taxon>
    </lineage>
</organism>
<dbReference type="Gene3D" id="3.40.640.10">
    <property type="entry name" value="Type I PLP-dependent aspartate aminotransferase-like (Major domain)"/>
    <property type="match status" value="1"/>
</dbReference>
<dbReference type="GO" id="GO:0006545">
    <property type="term" value="P:glycine biosynthetic process"/>
    <property type="evidence" value="ECO:0007669"/>
    <property type="project" value="TreeGrafter"/>
</dbReference>
<evidence type="ECO:0000313" key="15">
    <source>
        <dbReference type="Proteomes" id="UP000254340"/>
    </source>
</evidence>
<evidence type="ECO:0000256" key="11">
    <source>
        <dbReference type="ARBA" id="ARBA00073009"/>
    </source>
</evidence>
<reference evidence="14 15" key="1">
    <citation type="submission" date="2018-06" db="EMBL/GenBank/DDBJ databases">
        <authorList>
            <consortium name="Pathogen Informatics"/>
            <person name="Doyle S."/>
        </authorList>
    </citation>
    <scope>NUCLEOTIDE SEQUENCE [LARGE SCALE GENOMIC DNA]</scope>
    <source>
        <strain evidence="14 15">NCTC5047</strain>
    </source>
</reference>
<evidence type="ECO:0000259" key="12">
    <source>
        <dbReference type="Pfam" id="PF01212"/>
    </source>
</evidence>
<dbReference type="FunFam" id="3.40.640.10:FF:000030">
    <property type="entry name" value="Low-specificity L-threonine aldolase"/>
    <property type="match status" value="1"/>
</dbReference>
<dbReference type="InterPro" id="IPR047212">
    <property type="entry name" value="TPP_POXB-like"/>
</dbReference>
<dbReference type="Gene3D" id="3.90.1150.10">
    <property type="entry name" value="Aspartate Aminotransferase, domain 1"/>
    <property type="match status" value="1"/>
</dbReference>